<comment type="similarity">
    <text evidence="2">Belongs to the UQCR10/QCR9 family.</text>
</comment>
<keyword evidence="5" id="KW-0812">Transmembrane</keyword>
<dbReference type="RefSeq" id="XP_062695105.1">
    <property type="nucleotide sequence ID" value="XM_062838061.1"/>
</dbReference>
<evidence type="ECO:0000313" key="14">
    <source>
        <dbReference type="Proteomes" id="UP001285908"/>
    </source>
</evidence>
<name>A0AAJ0IBS3_9PEZI</name>
<dbReference type="SUPFAM" id="SSF81514">
    <property type="entry name" value="Subunit X (non-heme 7 kDa protein) of cytochrome bc1 complex (Ubiquinol-cytochrome c reductase)"/>
    <property type="match status" value="1"/>
</dbReference>
<dbReference type="Pfam" id="PF05365">
    <property type="entry name" value="UCR_UQCRX_QCR9"/>
    <property type="match status" value="1"/>
</dbReference>
<evidence type="ECO:0000256" key="8">
    <source>
        <dbReference type="ARBA" id="ARBA00022989"/>
    </source>
</evidence>
<sequence>MSALYKQVSPQRRAHAHTPPTPIGPAPAPTPLPGPKPNRAPIANLHPSLIFRRNTAFVGAVFAGAFAFELAYDNGMDKVWDKINKGRQWKDIRHKYVEAEE</sequence>
<dbReference type="InterPro" id="IPR008027">
    <property type="entry name" value="QCR9"/>
</dbReference>
<dbReference type="PANTHER" id="PTHR12980">
    <property type="entry name" value="UBIQUINOL-CYTOCHROME C REDUCTASE COMPLEX, SUBUNIT X"/>
    <property type="match status" value="1"/>
</dbReference>
<protein>
    <recommendedName>
        <fullName evidence="11">Complex III subunit 9</fullName>
    </recommendedName>
</protein>
<keyword evidence="14" id="KW-1185">Reference proteome</keyword>
<organism evidence="13 14">
    <name type="scientific">Neurospora hispaniola</name>
    <dbReference type="NCBI Taxonomy" id="588809"/>
    <lineage>
        <taxon>Eukaryota</taxon>
        <taxon>Fungi</taxon>
        <taxon>Dikarya</taxon>
        <taxon>Ascomycota</taxon>
        <taxon>Pezizomycotina</taxon>
        <taxon>Sordariomycetes</taxon>
        <taxon>Sordariomycetidae</taxon>
        <taxon>Sordariales</taxon>
        <taxon>Sordariaceae</taxon>
        <taxon>Neurospora</taxon>
    </lineage>
</organism>
<keyword evidence="9" id="KW-0496">Mitochondrion</keyword>
<proteinExistence type="inferred from homology"/>
<dbReference type="GeneID" id="87875683"/>
<dbReference type="GO" id="GO:0006122">
    <property type="term" value="P:mitochondrial electron transport, ubiquinol to cytochrome c"/>
    <property type="evidence" value="ECO:0007669"/>
    <property type="project" value="InterPro"/>
</dbReference>
<accession>A0AAJ0IBS3</accession>
<dbReference type="Gene3D" id="1.20.5.260">
    <property type="entry name" value="Cytochrome b-c1 complex subunit 9"/>
    <property type="match status" value="1"/>
</dbReference>
<dbReference type="AlphaFoldDB" id="A0AAJ0IBS3"/>
<evidence type="ECO:0000256" key="4">
    <source>
        <dbReference type="ARBA" id="ARBA00022660"/>
    </source>
</evidence>
<keyword evidence="8" id="KW-1133">Transmembrane helix</keyword>
<dbReference type="GO" id="GO:0045275">
    <property type="term" value="C:respiratory chain complex III"/>
    <property type="evidence" value="ECO:0007669"/>
    <property type="project" value="InterPro"/>
</dbReference>
<comment type="caution">
    <text evidence="13">The sequence shown here is derived from an EMBL/GenBank/DDBJ whole genome shotgun (WGS) entry which is preliminary data.</text>
</comment>
<keyword evidence="10" id="KW-0472">Membrane</keyword>
<evidence type="ECO:0000256" key="1">
    <source>
        <dbReference type="ARBA" id="ARBA00004434"/>
    </source>
</evidence>
<evidence type="ECO:0000256" key="12">
    <source>
        <dbReference type="SAM" id="MobiDB-lite"/>
    </source>
</evidence>
<evidence type="ECO:0000256" key="3">
    <source>
        <dbReference type="ARBA" id="ARBA00022448"/>
    </source>
</evidence>
<dbReference type="GO" id="GO:0005743">
    <property type="term" value="C:mitochondrial inner membrane"/>
    <property type="evidence" value="ECO:0007669"/>
    <property type="project" value="UniProtKB-SubCell"/>
</dbReference>
<evidence type="ECO:0000256" key="10">
    <source>
        <dbReference type="ARBA" id="ARBA00023136"/>
    </source>
</evidence>
<evidence type="ECO:0000256" key="5">
    <source>
        <dbReference type="ARBA" id="ARBA00022692"/>
    </source>
</evidence>
<feature type="compositionally biased region" description="Pro residues" evidence="12">
    <location>
        <begin position="19"/>
        <end position="38"/>
    </location>
</feature>
<comment type="subcellular location">
    <subcellularLocation>
        <location evidence="1">Mitochondrion inner membrane</location>
        <topology evidence="1">Single-pass membrane protein</topology>
    </subcellularLocation>
</comment>
<evidence type="ECO:0000256" key="11">
    <source>
        <dbReference type="ARBA" id="ARBA00044247"/>
    </source>
</evidence>
<dbReference type="PANTHER" id="PTHR12980:SF0">
    <property type="entry name" value="CYTOCHROME B-C1 COMPLEX SUBUNIT 9"/>
    <property type="match status" value="1"/>
</dbReference>
<dbReference type="InterPro" id="IPR036656">
    <property type="entry name" value="QCR9_sf"/>
</dbReference>
<keyword evidence="6" id="KW-0999">Mitochondrion inner membrane</keyword>
<reference evidence="13 14" key="1">
    <citation type="journal article" date="2023" name="Mol. Phylogenet. Evol.">
        <title>Genome-scale phylogeny and comparative genomics of the fungal order Sordariales.</title>
        <authorList>
            <person name="Hensen N."/>
            <person name="Bonometti L."/>
            <person name="Westerberg I."/>
            <person name="Brannstrom I.O."/>
            <person name="Guillou S."/>
            <person name="Cros-Aarteil S."/>
            <person name="Calhoun S."/>
            <person name="Haridas S."/>
            <person name="Kuo A."/>
            <person name="Mondo S."/>
            <person name="Pangilinan J."/>
            <person name="Riley R."/>
            <person name="LaButti K."/>
            <person name="Andreopoulos B."/>
            <person name="Lipzen A."/>
            <person name="Chen C."/>
            <person name="Yan M."/>
            <person name="Daum C."/>
            <person name="Ng V."/>
            <person name="Clum A."/>
            <person name="Steindorff A."/>
            <person name="Ohm R.A."/>
            <person name="Martin F."/>
            <person name="Silar P."/>
            <person name="Natvig D.O."/>
            <person name="Lalanne C."/>
            <person name="Gautier V."/>
            <person name="Ament-Velasquez S.L."/>
            <person name="Kruys A."/>
            <person name="Hutchinson M.I."/>
            <person name="Powell A.J."/>
            <person name="Barry K."/>
            <person name="Miller A.N."/>
            <person name="Grigoriev I.V."/>
            <person name="Debuchy R."/>
            <person name="Gladieux P."/>
            <person name="Hiltunen Thoren M."/>
            <person name="Johannesson H."/>
        </authorList>
    </citation>
    <scope>NUCLEOTIDE SEQUENCE [LARGE SCALE GENOMIC DNA]</scope>
    <source>
        <strain evidence="13 14">FGSC 10403</strain>
    </source>
</reference>
<keyword evidence="7" id="KW-0249">Electron transport</keyword>
<keyword evidence="4" id="KW-0679">Respiratory chain</keyword>
<evidence type="ECO:0000256" key="9">
    <source>
        <dbReference type="ARBA" id="ARBA00023128"/>
    </source>
</evidence>
<dbReference type="FunFam" id="1.20.5.260:FF:000001">
    <property type="entry name" value="Cytochrome b-c1 complex subunit 9"/>
    <property type="match status" value="1"/>
</dbReference>
<gene>
    <name evidence="13" type="ORF">B0T23DRAFT_393166</name>
</gene>
<dbReference type="Proteomes" id="UP001285908">
    <property type="component" value="Unassembled WGS sequence"/>
</dbReference>
<keyword evidence="3" id="KW-0813">Transport</keyword>
<evidence type="ECO:0000256" key="2">
    <source>
        <dbReference type="ARBA" id="ARBA00007856"/>
    </source>
</evidence>
<evidence type="ECO:0000313" key="13">
    <source>
        <dbReference type="EMBL" id="KAK3496841.1"/>
    </source>
</evidence>
<dbReference type="EMBL" id="JAULSX010000002">
    <property type="protein sequence ID" value="KAK3496841.1"/>
    <property type="molecule type" value="Genomic_DNA"/>
</dbReference>
<evidence type="ECO:0000256" key="7">
    <source>
        <dbReference type="ARBA" id="ARBA00022982"/>
    </source>
</evidence>
<feature type="region of interest" description="Disordered" evidence="12">
    <location>
        <begin position="1"/>
        <end position="40"/>
    </location>
</feature>
<evidence type="ECO:0000256" key="6">
    <source>
        <dbReference type="ARBA" id="ARBA00022792"/>
    </source>
</evidence>